<dbReference type="GO" id="GO:0004066">
    <property type="term" value="F:asparagine synthase (glutamine-hydrolyzing) activity"/>
    <property type="evidence" value="ECO:0007669"/>
    <property type="project" value="UniProtKB-EC"/>
</dbReference>
<dbReference type="Pfam" id="PF13522">
    <property type="entry name" value="GATase_6"/>
    <property type="match status" value="1"/>
</dbReference>
<dbReference type="PANTHER" id="PTHR11772:SF2">
    <property type="entry name" value="ASPARAGINE SYNTHETASE [GLUTAMINE-HYDROLYZING]"/>
    <property type="match status" value="1"/>
</dbReference>
<dbReference type="InterPro" id="IPR029055">
    <property type="entry name" value="Ntn_hydrolases_N"/>
</dbReference>
<protein>
    <submittedName>
        <fullName evidence="4">Asparagine synthetase B</fullName>
        <ecNumber evidence="4">6.3.5.4</ecNumber>
    </submittedName>
</protein>
<evidence type="ECO:0000256" key="2">
    <source>
        <dbReference type="ARBA" id="ARBA00022840"/>
    </source>
</evidence>
<evidence type="ECO:0000313" key="4">
    <source>
        <dbReference type="EMBL" id="STP21299.1"/>
    </source>
</evidence>
<dbReference type="Gene3D" id="3.60.20.10">
    <property type="entry name" value="Glutamine Phosphoribosylpyrophosphate, subunit 1, domain 1"/>
    <property type="match status" value="1"/>
</dbReference>
<keyword evidence="4" id="KW-0436">Ligase</keyword>
<dbReference type="InterPro" id="IPR017932">
    <property type="entry name" value="GATase_2_dom"/>
</dbReference>
<evidence type="ECO:0000313" key="5">
    <source>
        <dbReference type="Proteomes" id="UP000254181"/>
    </source>
</evidence>
<dbReference type="Proteomes" id="UP000254181">
    <property type="component" value="Unassembled WGS sequence"/>
</dbReference>
<dbReference type="GO" id="GO:0005829">
    <property type="term" value="C:cytosol"/>
    <property type="evidence" value="ECO:0007669"/>
    <property type="project" value="TreeGrafter"/>
</dbReference>
<dbReference type="InterPro" id="IPR050795">
    <property type="entry name" value="Asn_Synthetase"/>
</dbReference>
<dbReference type="GO" id="GO:0005524">
    <property type="term" value="F:ATP binding"/>
    <property type="evidence" value="ECO:0007669"/>
    <property type="project" value="UniProtKB-KW"/>
</dbReference>
<keyword evidence="1" id="KW-0547">Nucleotide-binding</keyword>
<feature type="domain" description="Glutamine amidotransferase type-2" evidence="3">
    <location>
        <begin position="2"/>
        <end position="102"/>
    </location>
</feature>
<dbReference type="PANTHER" id="PTHR11772">
    <property type="entry name" value="ASPARAGINE SYNTHETASE"/>
    <property type="match status" value="1"/>
</dbReference>
<gene>
    <name evidence="4" type="primary">asnB_1</name>
    <name evidence="4" type="ORF">NCTC9075_04739</name>
</gene>
<name>A0A377KA01_ECOLX</name>
<sequence>MCSIFGVFDIKTDAVELRKKALELSRLMRHRGPDWSGIYASDNAILAHERLSIVDVNAGAQPLYNQQKTHVLAVNGEIYNHQALRAEYGDRYQFPDRGLTVK</sequence>
<dbReference type="EC" id="6.3.5.4" evidence="4"/>
<dbReference type="AlphaFoldDB" id="A0A377KA01"/>
<evidence type="ECO:0000259" key="3">
    <source>
        <dbReference type="PROSITE" id="PS51278"/>
    </source>
</evidence>
<accession>A0A377KA01</accession>
<dbReference type="PROSITE" id="PS51278">
    <property type="entry name" value="GATASE_TYPE_2"/>
    <property type="match status" value="1"/>
</dbReference>
<dbReference type="SUPFAM" id="SSF56235">
    <property type="entry name" value="N-terminal nucleophile aminohydrolases (Ntn hydrolases)"/>
    <property type="match status" value="1"/>
</dbReference>
<proteinExistence type="predicted"/>
<dbReference type="EMBL" id="UGEM01000004">
    <property type="protein sequence ID" value="STP21299.1"/>
    <property type="molecule type" value="Genomic_DNA"/>
</dbReference>
<organism evidence="4 5">
    <name type="scientific">Escherichia coli</name>
    <dbReference type="NCBI Taxonomy" id="562"/>
    <lineage>
        <taxon>Bacteria</taxon>
        <taxon>Pseudomonadati</taxon>
        <taxon>Pseudomonadota</taxon>
        <taxon>Gammaproteobacteria</taxon>
        <taxon>Enterobacterales</taxon>
        <taxon>Enterobacteriaceae</taxon>
        <taxon>Escherichia</taxon>
    </lineage>
</organism>
<dbReference type="GO" id="GO:0006529">
    <property type="term" value="P:asparagine biosynthetic process"/>
    <property type="evidence" value="ECO:0007669"/>
    <property type="project" value="TreeGrafter"/>
</dbReference>
<reference evidence="4 5" key="1">
    <citation type="submission" date="2018-06" db="EMBL/GenBank/DDBJ databases">
        <authorList>
            <consortium name="Pathogen Informatics"/>
            <person name="Doyle S."/>
        </authorList>
    </citation>
    <scope>NUCLEOTIDE SEQUENCE [LARGE SCALE GENOMIC DNA]</scope>
    <source>
        <strain evidence="4 5">NCTC9075</strain>
    </source>
</reference>
<evidence type="ECO:0000256" key="1">
    <source>
        <dbReference type="ARBA" id="ARBA00022741"/>
    </source>
</evidence>
<keyword evidence="2" id="KW-0067">ATP-binding</keyword>